<evidence type="ECO:0000313" key="5">
    <source>
        <dbReference type="EMBL" id="QLJ99645.1"/>
    </source>
</evidence>
<proteinExistence type="predicted"/>
<dbReference type="Gene3D" id="3.30.1380.10">
    <property type="match status" value="1"/>
</dbReference>
<reference evidence="5" key="1">
    <citation type="submission" date="2020-08" db="EMBL/GenBank/DDBJ databases">
        <title>A bifunctional nitrone conjugated secondary metabolite targeting the ribosome.</title>
        <authorList>
            <person name="Limbrick E.M."/>
            <person name="Graf M."/>
            <person name="Derewacz D.K."/>
            <person name="Nguyen F."/>
            <person name="Spraggins J.M."/>
            <person name="Wieland M."/>
            <person name="Ynigez-Gutierrez A.E."/>
            <person name="Reisman B.J."/>
            <person name="Zinshteyn B."/>
            <person name="McCulloch K."/>
            <person name="Iverson T.M."/>
            <person name="Green R."/>
            <person name="Wilson D.N."/>
            <person name="Bachmann B.O."/>
        </authorList>
    </citation>
    <scope>NUCLEOTIDE SEQUENCE</scope>
    <source>
        <strain evidence="5">Africana</strain>
    </source>
</reference>
<evidence type="ECO:0000256" key="1">
    <source>
        <dbReference type="SAM" id="MobiDB-lite"/>
    </source>
</evidence>
<dbReference type="EMBL" id="CP058905">
    <property type="protein sequence ID" value="QLJ99645.1"/>
    <property type="molecule type" value="Genomic_DNA"/>
</dbReference>
<dbReference type="InterPro" id="IPR013230">
    <property type="entry name" value="Peptidase_M15A_C"/>
</dbReference>
<organism evidence="5">
    <name type="scientific">Micromonospora carbonacea</name>
    <dbReference type="NCBI Taxonomy" id="47853"/>
    <lineage>
        <taxon>Bacteria</taxon>
        <taxon>Bacillati</taxon>
        <taxon>Actinomycetota</taxon>
        <taxon>Actinomycetes</taxon>
        <taxon>Micromonosporales</taxon>
        <taxon>Micromonosporaceae</taxon>
        <taxon>Micromonospora</taxon>
    </lineage>
</organism>
<name>A0A7D6CCD9_9ACTN</name>
<keyword evidence="2" id="KW-0732">Signal</keyword>
<protein>
    <submittedName>
        <fullName evidence="5">Peptidoglycan-binding protein</fullName>
    </submittedName>
</protein>
<dbReference type="InterPro" id="IPR002477">
    <property type="entry name" value="Peptidoglycan-bd-like"/>
</dbReference>
<evidence type="ECO:0000256" key="2">
    <source>
        <dbReference type="SAM" id="SignalP"/>
    </source>
</evidence>
<dbReference type="Pfam" id="PF08291">
    <property type="entry name" value="Peptidase_M15_3"/>
    <property type="match status" value="1"/>
</dbReference>
<dbReference type="PROSITE" id="PS51318">
    <property type="entry name" value="TAT"/>
    <property type="match status" value="1"/>
</dbReference>
<accession>A0A7D6CCD9</accession>
<sequence>MRAETLRRAAVAFALTLPGAAVATLVAAPAAHADGCYTWTRDLYEGRSGEDVRQLQIRVAGWAGRRDIVETDGNYGPKTAAAVRRFQSAYGLPADGIAGPQTYTKLYALQDDDCTPAHFSYSEMDDGCGRGGWSGGPLSSAKTRDNALRAMWKLEALRRGLGDEPLRVTSGFRSEVCNRQVRGASNSQHLYGNAADLAAPSGSSLCDVALHARDHGFSGIYGPGYPDHEDHVHVDSRRENNDDGIPNTTSWSAPDCGIGAGND</sequence>
<dbReference type="InterPro" id="IPR006311">
    <property type="entry name" value="TAT_signal"/>
</dbReference>
<feature type="domain" description="Peptidoglycan binding-like" evidence="3">
    <location>
        <begin position="48"/>
        <end position="106"/>
    </location>
</feature>
<dbReference type="InterPro" id="IPR009045">
    <property type="entry name" value="Zn_M74/Hedgehog-like"/>
</dbReference>
<feature type="signal peptide" evidence="2">
    <location>
        <begin position="1"/>
        <end position="23"/>
    </location>
</feature>
<evidence type="ECO:0000259" key="4">
    <source>
        <dbReference type="Pfam" id="PF08291"/>
    </source>
</evidence>
<dbReference type="Pfam" id="PF01471">
    <property type="entry name" value="PG_binding_1"/>
    <property type="match status" value="1"/>
</dbReference>
<feature type="region of interest" description="Disordered" evidence="1">
    <location>
        <begin position="228"/>
        <end position="263"/>
    </location>
</feature>
<feature type="compositionally biased region" description="Basic and acidic residues" evidence="1">
    <location>
        <begin position="228"/>
        <end position="241"/>
    </location>
</feature>
<dbReference type="InterPro" id="IPR036366">
    <property type="entry name" value="PGBDSf"/>
</dbReference>
<feature type="chain" id="PRO_5038489097" evidence="2">
    <location>
        <begin position="24"/>
        <end position="263"/>
    </location>
</feature>
<dbReference type="SUPFAM" id="SSF55166">
    <property type="entry name" value="Hedgehog/DD-peptidase"/>
    <property type="match status" value="1"/>
</dbReference>
<gene>
    <name evidence="5" type="ORF">HZU44_05905</name>
</gene>
<dbReference type="SUPFAM" id="SSF47090">
    <property type="entry name" value="PGBD-like"/>
    <property type="match status" value="1"/>
</dbReference>
<dbReference type="AlphaFoldDB" id="A0A7D6CCD9"/>
<feature type="domain" description="Peptidase M15A C-terminal" evidence="4">
    <location>
        <begin position="118"/>
        <end position="235"/>
    </location>
</feature>
<evidence type="ECO:0000259" key="3">
    <source>
        <dbReference type="Pfam" id="PF01471"/>
    </source>
</evidence>
<dbReference type="InterPro" id="IPR036365">
    <property type="entry name" value="PGBD-like_sf"/>
</dbReference>
<dbReference type="Gene3D" id="1.10.101.10">
    <property type="entry name" value="PGBD-like superfamily/PGBD"/>
    <property type="match status" value="1"/>
</dbReference>